<dbReference type="Pfam" id="PF16859">
    <property type="entry name" value="TetR_C_11"/>
    <property type="match status" value="1"/>
</dbReference>
<dbReference type="SUPFAM" id="SSF46689">
    <property type="entry name" value="Homeodomain-like"/>
    <property type="match status" value="1"/>
</dbReference>
<dbReference type="PATRIC" id="fig|1144672.3.peg.3045"/>
<dbReference type="PANTHER" id="PTHR30055">
    <property type="entry name" value="HTH-TYPE TRANSCRIPTIONAL REGULATOR RUTR"/>
    <property type="match status" value="1"/>
</dbReference>
<dbReference type="InterPro" id="IPR050109">
    <property type="entry name" value="HTH-type_TetR-like_transc_reg"/>
</dbReference>
<evidence type="ECO:0000256" key="1">
    <source>
        <dbReference type="ARBA" id="ARBA00023015"/>
    </source>
</evidence>
<dbReference type="Pfam" id="PF00440">
    <property type="entry name" value="TetR_N"/>
    <property type="match status" value="1"/>
</dbReference>
<dbReference type="Gene3D" id="1.10.357.10">
    <property type="entry name" value="Tetracycline Repressor, domain 2"/>
    <property type="match status" value="1"/>
</dbReference>
<evidence type="ECO:0000256" key="2">
    <source>
        <dbReference type="ARBA" id="ARBA00023125"/>
    </source>
</evidence>
<protein>
    <recommendedName>
        <fullName evidence="5">HTH tetR-type domain-containing protein</fullName>
    </recommendedName>
</protein>
<sequence>MKGQNNIIELNDEKKSRTGGRAERLVIAIYKAVYDLLKTMNYEEIEIPEIARLAQVNKTTIYRRWSSKEGLILEVVQSKIKEEISLPNTGNLNDDLTLFLKMIAQSLETPFTLNILKASLSNQEMSVNNTRECFWNERFLLAQPLIDRAVERGELSENVQVREFFELAAGPIFYRVLIIGELVSDGDIKRIVRNVLLIFGKN</sequence>
<feature type="domain" description="HTH tetR-type" evidence="5">
    <location>
        <begin position="23"/>
        <end position="83"/>
    </location>
</feature>
<proteinExistence type="predicted"/>
<dbReference type="InterPro" id="IPR011075">
    <property type="entry name" value="TetR_C"/>
</dbReference>
<dbReference type="InterPro" id="IPR001647">
    <property type="entry name" value="HTH_TetR"/>
</dbReference>
<organism evidence="6 7">
    <name type="scientific">Acinetobacter higginsii</name>
    <dbReference type="NCBI Taxonomy" id="70347"/>
    <lineage>
        <taxon>Bacteria</taxon>
        <taxon>Pseudomonadati</taxon>
        <taxon>Pseudomonadota</taxon>
        <taxon>Gammaproteobacteria</taxon>
        <taxon>Moraxellales</taxon>
        <taxon>Moraxellaceae</taxon>
        <taxon>Acinetobacter</taxon>
    </lineage>
</organism>
<comment type="caution">
    <text evidence="6">The sequence shown here is derived from an EMBL/GenBank/DDBJ whole genome shotgun (WGS) entry which is preliminary data.</text>
</comment>
<dbReference type="PROSITE" id="PS50977">
    <property type="entry name" value="HTH_TETR_2"/>
    <property type="match status" value="1"/>
</dbReference>
<keyword evidence="3" id="KW-0804">Transcription</keyword>
<dbReference type="Gene3D" id="1.10.10.60">
    <property type="entry name" value="Homeodomain-like"/>
    <property type="match status" value="1"/>
</dbReference>
<feature type="DNA-binding region" description="H-T-H motif" evidence="4">
    <location>
        <begin position="46"/>
        <end position="65"/>
    </location>
</feature>
<dbReference type="eggNOG" id="COG1309">
    <property type="taxonomic scope" value="Bacteria"/>
</dbReference>
<dbReference type="AlphaFoldDB" id="N8XHH5"/>
<dbReference type="InterPro" id="IPR009057">
    <property type="entry name" value="Homeodomain-like_sf"/>
</dbReference>
<reference evidence="6 7" key="1">
    <citation type="submission" date="2013-02" db="EMBL/GenBank/DDBJ databases">
        <title>The Genome Sequence of Acinetobacter sp. CIP 56.2.</title>
        <authorList>
            <consortium name="The Broad Institute Genome Sequencing Platform"/>
            <consortium name="The Broad Institute Genome Sequencing Center for Infectious Disease"/>
            <person name="Cerqueira G."/>
            <person name="Feldgarden M."/>
            <person name="Courvalin P."/>
            <person name="Perichon B."/>
            <person name="Grillot-Courvalin C."/>
            <person name="Clermont D."/>
            <person name="Rocha E."/>
            <person name="Yoon E.-J."/>
            <person name="Nemec A."/>
            <person name="Walker B."/>
            <person name="Young S.K."/>
            <person name="Zeng Q."/>
            <person name="Gargeya S."/>
            <person name="Fitzgerald M."/>
            <person name="Haas B."/>
            <person name="Abouelleil A."/>
            <person name="Alvarado L."/>
            <person name="Arachchi H.M."/>
            <person name="Berlin A.M."/>
            <person name="Chapman S.B."/>
            <person name="Dewar J."/>
            <person name="Goldberg J."/>
            <person name="Griggs A."/>
            <person name="Gujja S."/>
            <person name="Hansen M."/>
            <person name="Howarth C."/>
            <person name="Imamovic A."/>
            <person name="Larimer J."/>
            <person name="McCowan C."/>
            <person name="Murphy C."/>
            <person name="Neiman D."/>
            <person name="Pearson M."/>
            <person name="Priest M."/>
            <person name="Roberts A."/>
            <person name="Saif S."/>
            <person name="Shea T."/>
            <person name="Sisk P."/>
            <person name="Sykes S."/>
            <person name="Wortman J."/>
            <person name="Nusbaum C."/>
            <person name="Birren B."/>
        </authorList>
    </citation>
    <scope>NUCLEOTIDE SEQUENCE [LARGE SCALE GENOMIC DNA]</scope>
    <source>
        <strain evidence="6 7">CIP 56.2</strain>
    </source>
</reference>
<keyword evidence="1" id="KW-0805">Transcription regulation</keyword>
<dbReference type="GO" id="GO:0000976">
    <property type="term" value="F:transcription cis-regulatory region binding"/>
    <property type="evidence" value="ECO:0007669"/>
    <property type="project" value="TreeGrafter"/>
</dbReference>
<dbReference type="RefSeq" id="WP_004806858.1">
    <property type="nucleotide sequence ID" value="NZ_KB849440.1"/>
</dbReference>
<evidence type="ECO:0000256" key="3">
    <source>
        <dbReference type="ARBA" id="ARBA00023163"/>
    </source>
</evidence>
<dbReference type="STRING" id="1144672.F966_03163"/>
<evidence type="ECO:0000256" key="4">
    <source>
        <dbReference type="PROSITE-ProRule" id="PRU00335"/>
    </source>
</evidence>
<evidence type="ECO:0000313" key="7">
    <source>
        <dbReference type="Proteomes" id="UP000013209"/>
    </source>
</evidence>
<evidence type="ECO:0000259" key="5">
    <source>
        <dbReference type="PROSITE" id="PS50977"/>
    </source>
</evidence>
<dbReference type="PANTHER" id="PTHR30055:SF148">
    <property type="entry name" value="TETR-FAMILY TRANSCRIPTIONAL REGULATOR"/>
    <property type="match status" value="1"/>
</dbReference>
<name>N8XHH5_9GAMM</name>
<evidence type="ECO:0000313" key="6">
    <source>
        <dbReference type="EMBL" id="ENV08489.1"/>
    </source>
</evidence>
<keyword evidence="2 4" id="KW-0238">DNA-binding</keyword>
<gene>
    <name evidence="6" type="ORF">F966_03163</name>
</gene>
<dbReference type="SUPFAM" id="SSF48498">
    <property type="entry name" value="Tetracyclin repressor-like, C-terminal domain"/>
    <property type="match status" value="1"/>
</dbReference>
<accession>N8XHH5</accession>
<dbReference type="Proteomes" id="UP000013209">
    <property type="component" value="Unassembled WGS sequence"/>
</dbReference>
<dbReference type="GO" id="GO:0003700">
    <property type="term" value="F:DNA-binding transcription factor activity"/>
    <property type="evidence" value="ECO:0007669"/>
    <property type="project" value="TreeGrafter"/>
</dbReference>
<dbReference type="InterPro" id="IPR036271">
    <property type="entry name" value="Tet_transcr_reg_TetR-rel_C_sf"/>
</dbReference>
<dbReference type="EMBL" id="APPH01000015">
    <property type="protein sequence ID" value="ENV08489.1"/>
    <property type="molecule type" value="Genomic_DNA"/>
</dbReference>
<dbReference type="HOGENOM" id="CLU_069356_25_2_6"/>